<proteinExistence type="predicted"/>
<feature type="compositionally biased region" description="Low complexity" evidence="1">
    <location>
        <begin position="24"/>
        <end position="38"/>
    </location>
</feature>
<feature type="compositionally biased region" description="Basic residues" evidence="1">
    <location>
        <begin position="313"/>
        <end position="326"/>
    </location>
</feature>
<reference evidence="2" key="1">
    <citation type="submission" date="2023-03" db="UniProtKB">
        <authorList>
            <consortium name="EnsemblPlants"/>
        </authorList>
    </citation>
    <scope>IDENTIFICATION</scope>
</reference>
<name>A0A9I9EGI7_CUCME</name>
<feature type="region of interest" description="Disordered" evidence="1">
    <location>
        <begin position="291"/>
        <end position="327"/>
    </location>
</feature>
<dbReference type="Gramene" id="MELO3C033178.2.1">
    <property type="protein sequence ID" value="MELO3C033178.2.1"/>
    <property type="gene ID" value="MELO3C033178.2"/>
</dbReference>
<dbReference type="EnsemblPlants" id="MELO3C033178.2.1">
    <property type="protein sequence ID" value="MELO3C033178.2.1"/>
    <property type="gene ID" value="MELO3C033178.2"/>
</dbReference>
<protein>
    <submittedName>
        <fullName evidence="2">Uncharacterized protein</fullName>
    </submittedName>
</protein>
<organism evidence="2">
    <name type="scientific">Cucumis melo</name>
    <name type="common">Muskmelon</name>
    <dbReference type="NCBI Taxonomy" id="3656"/>
    <lineage>
        <taxon>Eukaryota</taxon>
        <taxon>Viridiplantae</taxon>
        <taxon>Streptophyta</taxon>
        <taxon>Embryophyta</taxon>
        <taxon>Tracheophyta</taxon>
        <taxon>Spermatophyta</taxon>
        <taxon>Magnoliopsida</taxon>
        <taxon>eudicotyledons</taxon>
        <taxon>Gunneridae</taxon>
        <taxon>Pentapetalae</taxon>
        <taxon>rosids</taxon>
        <taxon>fabids</taxon>
        <taxon>Cucurbitales</taxon>
        <taxon>Cucurbitaceae</taxon>
        <taxon>Benincaseae</taxon>
        <taxon>Cucumis</taxon>
    </lineage>
</organism>
<sequence>MHKEKKKKERKEEETLKNFPSPPAAATAASSSQSASSDAPPPSLKSHRRRSRTVHKRQPSSSWSSLSTDRRQAQSEPTRAFLQAIANRLRSVTARSFTAARQAVGRTSRRQAPPSQSSLEPGNSTRAPAPSSLREADPTRVSSLRPEPCPHPFVPSRAQAYAVVESHARRTCPSRPARARAACSSRLLLFSLAASPIFEPPTCFWFFSPSLLRVQALQPRLRDCVVRRDRQSGIDIDMIRVIRRDRLQPDCLNVFSGYATDQHLAGLVVGQGQAGECPKVTVTSYRDLMLPGPATTASPSRSASSDAPPPLLKSRRRRSRTVHKHQPFLLWSSPSTDRRQAQSELTRAFLRNPNRLRPTFSAWKLSPIRCIPSQPVAHRRKTSRRPRGSPVSAPSSPREANPTHISSPRPEPCPHPSVSRRACTYAVAESHARRACPSCLTREHIGPIDFWSVGFLQLRAQAFQPRPRTLVWLSIYYESLLPNPFGRESRLLNPSSTVNFHHPPSSIGIGIVMTLFQKCLRPPYPSHKLTEWGAGNIITQDGIYSFPPLGVQFLDSGCFSEFFDTQFAQNEQPEGHEREFFRFCTETEAKKRKKNSASGG</sequence>
<evidence type="ECO:0000256" key="1">
    <source>
        <dbReference type="SAM" id="MobiDB-lite"/>
    </source>
</evidence>
<dbReference type="AlphaFoldDB" id="A0A9I9EGI7"/>
<feature type="compositionally biased region" description="Basic residues" evidence="1">
    <location>
        <begin position="377"/>
        <end position="387"/>
    </location>
</feature>
<feature type="region of interest" description="Disordered" evidence="1">
    <location>
        <begin position="100"/>
        <end position="149"/>
    </location>
</feature>
<feature type="compositionally biased region" description="Polar residues" evidence="1">
    <location>
        <begin position="113"/>
        <end position="126"/>
    </location>
</feature>
<feature type="region of interest" description="Disordered" evidence="1">
    <location>
        <begin position="374"/>
        <end position="416"/>
    </location>
</feature>
<feature type="compositionally biased region" description="Basic residues" evidence="1">
    <location>
        <begin position="45"/>
        <end position="58"/>
    </location>
</feature>
<accession>A0A9I9EGI7</accession>
<evidence type="ECO:0000313" key="2">
    <source>
        <dbReference type="EnsemblPlants" id="MELO3C033178.2.1"/>
    </source>
</evidence>
<feature type="region of interest" description="Disordered" evidence="1">
    <location>
        <begin position="1"/>
        <end position="77"/>
    </location>
</feature>
<feature type="compositionally biased region" description="Low complexity" evidence="1">
    <location>
        <begin position="293"/>
        <end position="306"/>
    </location>
</feature>